<feature type="compositionally biased region" description="Polar residues" evidence="1">
    <location>
        <begin position="989"/>
        <end position="1011"/>
    </location>
</feature>
<accession>A0A0L6UG07</accession>
<feature type="compositionally biased region" description="Low complexity" evidence="1">
    <location>
        <begin position="699"/>
        <end position="709"/>
    </location>
</feature>
<feature type="compositionally biased region" description="Basic and acidic residues" evidence="1">
    <location>
        <begin position="1030"/>
        <end position="1051"/>
    </location>
</feature>
<dbReference type="Pfam" id="PF07217">
    <property type="entry name" value="Het-C"/>
    <property type="match status" value="1"/>
</dbReference>
<feature type="compositionally biased region" description="Basic residues" evidence="1">
    <location>
        <begin position="1074"/>
        <end position="1087"/>
    </location>
</feature>
<feature type="compositionally biased region" description="Basic and acidic residues" evidence="1">
    <location>
        <begin position="823"/>
        <end position="833"/>
    </location>
</feature>
<dbReference type="AlphaFoldDB" id="A0A0L6UG07"/>
<feature type="compositionally biased region" description="Polar residues" evidence="1">
    <location>
        <begin position="801"/>
        <end position="822"/>
    </location>
</feature>
<feature type="compositionally biased region" description="Polar residues" evidence="1">
    <location>
        <begin position="665"/>
        <end position="698"/>
    </location>
</feature>
<gene>
    <name evidence="2" type="ORF">VP01_6g12</name>
</gene>
<feature type="compositionally biased region" description="Polar residues" evidence="1">
    <location>
        <begin position="953"/>
        <end position="962"/>
    </location>
</feature>
<feature type="compositionally biased region" description="Basic and acidic residues" evidence="1">
    <location>
        <begin position="885"/>
        <end position="897"/>
    </location>
</feature>
<evidence type="ECO:0000313" key="2">
    <source>
        <dbReference type="EMBL" id="KNZ46735.1"/>
    </source>
</evidence>
<dbReference type="EMBL" id="LAVV01012384">
    <property type="protein sequence ID" value="KNZ46735.1"/>
    <property type="molecule type" value="Genomic_DNA"/>
</dbReference>
<feature type="compositionally biased region" description="Low complexity" evidence="1">
    <location>
        <begin position="1012"/>
        <end position="1022"/>
    </location>
</feature>
<keyword evidence="3" id="KW-1185">Reference proteome</keyword>
<feature type="compositionally biased region" description="Polar residues" evidence="1">
    <location>
        <begin position="747"/>
        <end position="763"/>
    </location>
</feature>
<dbReference type="PANTHER" id="PTHR14905:SF7">
    <property type="entry name" value="VON WILLEBRAND FACTOR A DOMAIN-CONTAINING PROTEIN 7"/>
    <property type="match status" value="1"/>
</dbReference>
<dbReference type="InterPro" id="IPR010816">
    <property type="entry name" value="Het-C"/>
</dbReference>
<protein>
    <recommendedName>
        <fullName evidence="4">Het-C-domain-containing protein</fullName>
    </recommendedName>
</protein>
<evidence type="ECO:0008006" key="4">
    <source>
        <dbReference type="Google" id="ProtNLM"/>
    </source>
</evidence>
<dbReference type="STRING" id="27349.A0A0L6UG07"/>
<sequence length="1122" mass="122481">MSCLSCQPMSSSTIKTNLLYAVVVIGLVSCLPSVSAFGSGNIPDAAFLKGKAWRHGDIEDSLEGLIKVAGQGGGAIVGAIASALMGAASGKIGSGSKGGKKFTALDVKRIYFGNWLRDLSQVCDIAGFKAMTPESLVICIMTMGFLSFGYATREFQVTRERLSVYLLTEHIDNPKGYGEGEDPRKYDPRLRPPVDEARELRIDERNGMKMYIASEDQGFDTSTACIRRVFRQCIELGRQARREGNEEKEFESLRLLGTGLHTLEDFSAHTQSCPSHHPGNWCELALQKLGHKQVFAHVGENVKVNSPDGPVPPLVTGTFAGADFCFSMLGEASDKISSASIADLTSQLDGAQDANKKPGGINLDFIKSLMSKLPLGGGSSDVNHDLASMDEKKHAFDLDGRIDQIAPEELQAKIWDLFKVRDNLMRRIEEIIQGIPGLSAMLDNISLSLAQWIMVTIDPFVRPILLQASSAIGEGSHAVISGNDQWASDPTHSVLAKDHFSNILNDPAGNVSVIIVKYTVGLMVEAWSNDENPDRVIDSILEAIHHPNFANRNSKIQRDMLEYMQKWLSDMDREERDLTIKSLTKDSVRNHRNQRKTTKGGADPRIDGGAPSHGHSHPAYQQATMLGGAISQSQYGGGGSQSQTQHTTGNDSQSGFQSHGKYGNAPTQTQQEESYSQGKIGNSASGHYGNIHSSTGRDSSQSKVSYSGSQAQTRHDGPHSQNQFGGSQPGYGHHNSANQAGYGAGNQYESASGRLNQPISNEGYQPESYGRASHHQTSQSSGYSGDRIGAYSSGGDRKEGNTYNIGSQYEQPSRSHSRVTSSHAEHGRDDYSRDTGSFGKSHQENQYTSSDSYQMPSHRHESTMPSSGLAYQRQDQDSYAIQSQQRRDPYGQDDPRDNYGNSRPTFPTPRQEPIAVSYNDRHELGGGRMGSAQYQSHGGDVDSYSKPAFPQAHHNSSQSSYGRNDDSADASYNSGVGSVGRDNYGSGLSFPQAQHGGSKSAYQSTGGHSTQYDSYSGGVDSSYKPHSSSNRHEGKSQQDLSYDRRDSDTHANRHHRNVSKESKSSNDSSDESRKNKHKKSADHHRGHPSAYQGGQDSYDRNNQTNDYGMGRLNMRDEYSVKR</sequence>
<evidence type="ECO:0000313" key="3">
    <source>
        <dbReference type="Proteomes" id="UP000037035"/>
    </source>
</evidence>
<reference evidence="2 3" key="1">
    <citation type="submission" date="2015-08" db="EMBL/GenBank/DDBJ databases">
        <title>Next Generation Sequencing and Analysis of the Genome of Puccinia sorghi L Schw, the Causal Agent of Maize Common Rust.</title>
        <authorList>
            <person name="Rochi L."/>
            <person name="Burguener G."/>
            <person name="Darino M."/>
            <person name="Turjanski A."/>
            <person name="Kreff E."/>
            <person name="Dieguez M.J."/>
            <person name="Sacco F."/>
        </authorList>
    </citation>
    <scope>NUCLEOTIDE SEQUENCE [LARGE SCALE GENOMIC DNA]</scope>
    <source>
        <strain evidence="2 3">RO10H11247</strain>
    </source>
</reference>
<evidence type="ECO:0000256" key="1">
    <source>
        <dbReference type="SAM" id="MobiDB-lite"/>
    </source>
</evidence>
<feature type="compositionally biased region" description="Polar residues" evidence="1">
    <location>
        <begin position="834"/>
        <end position="855"/>
    </location>
</feature>
<feature type="compositionally biased region" description="Polar residues" evidence="1">
    <location>
        <begin position="1092"/>
        <end position="1106"/>
    </location>
</feature>
<dbReference type="Proteomes" id="UP000037035">
    <property type="component" value="Unassembled WGS sequence"/>
</dbReference>
<organism evidence="2 3">
    <name type="scientific">Puccinia sorghi</name>
    <dbReference type="NCBI Taxonomy" id="27349"/>
    <lineage>
        <taxon>Eukaryota</taxon>
        <taxon>Fungi</taxon>
        <taxon>Dikarya</taxon>
        <taxon>Basidiomycota</taxon>
        <taxon>Pucciniomycotina</taxon>
        <taxon>Pucciniomycetes</taxon>
        <taxon>Pucciniales</taxon>
        <taxon>Pucciniaceae</taxon>
        <taxon>Puccinia</taxon>
    </lineage>
</organism>
<dbReference type="VEuPathDB" id="FungiDB:VP01_6g12"/>
<name>A0A0L6UG07_9BASI</name>
<feature type="region of interest" description="Disordered" evidence="1">
    <location>
        <begin position="582"/>
        <end position="1122"/>
    </location>
</feature>
<dbReference type="OrthoDB" id="2506204at2759"/>
<comment type="caution">
    <text evidence="2">The sequence shown here is derived from an EMBL/GenBank/DDBJ whole genome shotgun (WGS) entry which is preliminary data.</text>
</comment>
<dbReference type="InterPro" id="IPR052577">
    <property type="entry name" value="VWA7"/>
</dbReference>
<proteinExistence type="predicted"/>
<feature type="compositionally biased region" description="Basic and acidic residues" evidence="1">
    <location>
        <begin position="1113"/>
        <end position="1122"/>
    </location>
</feature>
<dbReference type="PANTHER" id="PTHR14905">
    <property type="entry name" value="NG37"/>
    <property type="match status" value="1"/>
</dbReference>